<proteinExistence type="predicted"/>
<dbReference type="PROSITE" id="PS51318">
    <property type="entry name" value="TAT"/>
    <property type="match status" value="1"/>
</dbReference>
<evidence type="ECO:0000256" key="1">
    <source>
        <dbReference type="SAM" id="MobiDB-lite"/>
    </source>
</evidence>
<protein>
    <submittedName>
        <fullName evidence="2">Uncharacterized protein</fullName>
    </submittedName>
</protein>
<sequence length="420" mass="44648">MTFTRRRLLIAAATGGTATIAGCLDSTTPSSEAQGAENGTETETETGTETEIENETERPTQTSLPLYERWLPARESREQNEYSFLQIDHTAFRAADDQLTEDVTDPVTEDETISELGIDPASLESTLWFGGSLVLSGSFDPTSVTAAVESHAESVDDRDTFTTYDGVTMDSIDDGTVAVGQATVVVQGDGLGPLLEELPGETVPVETLLETATGDRADRLFETDTDAEALLEAVHSEAPATEGSSVLYCELFDEHPDAPAAATGVVIAWTFAGERTHLRFGFVFESDAAVDLEATTAAAEATFDLENDDTETVRIGRTTLIAGTIATDEFDAFGSSHSTPAAPQAGISVDVDAETNEGTVTLVAINRLDTLRILVDGDEVREIDDPAVGESYTVEGESGETLTVVGAYEGTESVIYSREL</sequence>
<dbReference type="AlphaFoldDB" id="A0AAP2YWT6"/>
<evidence type="ECO:0000313" key="2">
    <source>
        <dbReference type="EMBL" id="MCU4740339.1"/>
    </source>
</evidence>
<dbReference type="PROSITE" id="PS51257">
    <property type="entry name" value="PROKAR_LIPOPROTEIN"/>
    <property type="match status" value="1"/>
</dbReference>
<dbReference type="EMBL" id="JAOPKA010000001">
    <property type="protein sequence ID" value="MCU4740339.1"/>
    <property type="molecule type" value="Genomic_DNA"/>
</dbReference>
<evidence type="ECO:0000313" key="3">
    <source>
        <dbReference type="Proteomes" id="UP001321018"/>
    </source>
</evidence>
<organism evidence="2 3">
    <name type="scientific">Natronoglomus mannanivorans</name>
    <dbReference type="NCBI Taxonomy" id="2979990"/>
    <lineage>
        <taxon>Archaea</taxon>
        <taxon>Methanobacteriati</taxon>
        <taxon>Methanobacteriota</taxon>
        <taxon>Stenosarchaea group</taxon>
        <taxon>Halobacteria</taxon>
        <taxon>Halobacteriales</taxon>
        <taxon>Natrialbaceae</taxon>
        <taxon>Natronoglomus</taxon>
    </lineage>
</organism>
<dbReference type="InterPro" id="IPR006311">
    <property type="entry name" value="TAT_signal"/>
</dbReference>
<accession>A0AAP2YWT6</accession>
<gene>
    <name evidence="2" type="ORF">OB960_02885</name>
</gene>
<comment type="caution">
    <text evidence="2">The sequence shown here is derived from an EMBL/GenBank/DDBJ whole genome shotgun (WGS) entry which is preliminary data.</text>
</comment>
<dbReference type="Proteomes" id="UP001321018">
    <property type="component" value="Unassembled WGS sequence"/>
</dbReference>
<dbReference type="RefSeq" id="WP_338002176.1">
    <property type="nucleotide sequence ID" value="NZ_JAOPKA010000001.1"/>
</dbReference>
<feature type="compositionally biased region" description="Acidic residues" evidence="1">
    <location>
        <begin position="40"/>
        <end position="54"/>
    </location>
</feature>
<name>A0AAP2YWT6_9EURY</name>
<feature type="region of interest" description="Disordered" evidence="1">
    <location>
        <begin position="23"/>
        <end position="62"/>
    </location>
</feature>
<reference evidence="2" key="1">
    <citation type="submission" date="2022-09" db="EMBL/GenBank/DDBJ databases">
        <title>Enrichment on poylsaccharides allowed isolation of novel metabolic and taxonomic groups of Haloarchaea.</title>
        <authorList>
            <person name="Sorokin D.Y."/>
            <person name="Elcheninov A.G."/>
            <person name="Khizhniak T.V."/>
            <person name="Kolganova T.V."/>
            <person name="Kublanov I.V."/>
        </authorList>
    </citation>
    <scope>NUCLEOTIDE SEQUENCE</scope>
    <source>
        <strain evidence="2">AArc-xg1-1</strain>
    </source>
</reference>